<dbReference type="PANTHER" id="PTHR46494:SF1">
    <property type="entry name" value="CORA FAMILY METAL ION TRANSPORTER (EUROFUNG)"/>
    <property type="match status" value="1"/>
</dbReference>
<feature type="region of interest" description="Disordered" evidence="2">
    <location>
        <begin position="141"/>
        <end position="165"/>
    </location>
</feature>
<name>A0ABR3ZRY1_9PEZI</name>
<comment type="subcellular location">
    <subcellularLocation>
        <location evidence="1">Cell membrane</location>
        <topology evidence="1">Multi-pass membrane protein</topology>
    </subcellularLocation>
</comment>
<protein>
    <recommendedName>
        <fullName evidence="6">ADP-ribosylation factor</fullName>
    </recommendedName>
</protein>
<accession>A0ABR3ZRY1</accession>
<keyword evidence="3" id="KW-0472">Membrane</keyword>
<keyword evidence="3" id="KW-0812">Transmembrane</keyword>
<evidence type="ECO:0000313" key="5">
    <source>
        <dbReference type="Proteomes" id="UP001583186"/>
    </source>
</evidence>
<proteinExistence type="predicted"/>
<dbReference type="Gene3D" id="1.20.58.340">
    <property type="entry name" value="Magnesium transport protein CorA, transmembrane region"/>
    <property type="match status" value="1"/>
</dbReference>
<dbReference type="PANTHER" id="PTHR46494">
    <property type="entry name" value="CORA FAMILY METAL ION TRANSPORTER (EUROFUNG)"/>
    <property type="match status" value="1"/>
</dbReference>
<feature type="transmembrane region" description="Helical" evidence="3">
    <location>
        <begin position="579"/>
        <end position="599"/>
    </location>
</feature>
<evidence type="ECO:0000256" key="2">
    <source>
        <dbReference type="SAM" id="MobiDB-lite"/>
    </source>
</evidence>
<reference evidence="4 5" key="1">
    <citation type="journal article" date="2024" name="IMA Fungus">
        <title>IMA Genome - F19 : A genome assembly and annotation guide to empower mycologists, including annotated draft genome sequences of Ceratocystis pirilliformis, Diaporthe australafricana, Fusarium ophioides, Paecilomyces lecythidis, and Sporothrix stenoceras.</title>
        <authorList>
            <person name="Aylward J."/>
            <person name="Wilson A.M."/>
            <person name="Visagie C.M."/>
            <person name="Spraker J."/>
            <person name="Barnes I."/>
            <person name="Buitendag C."/>
            <person name="Ceriani C."/>
            <person name="Del Mar Angel L."/>
            <person name="du Plessis D."/>
            <person name="Fuchs T."/>
            <person name="Gasser K."/>
            <person name="Kramer D."/>
            <person name="Li W."/>
            <person name="Munsamy K."/>
            <person name="Piso A."/>
            <person name="Price J.L."/>
            <person name="Sonnekus B."/>
            <person name="Thomas C."/>
            <person name="van der Nest A."/>
            <person name="van Dijk A."/>
            <person name="van Heerden A."/>
            <person name="van Vuuren N."/>
            <person name="Yilmaz N."/>
            <person name="Duong T.A."/>
            <person name="van der Merwe N.A."/>
            <person name="Wingfield M.J."/>
            <person name="Wingfield B.D."/>
        </authorList>
    </citation>
    <scope>NUCLEOTIDE SEQUENCE [LARGE SCALE GENOMIC DNA]</scope>
    <source>
        <strain evidence="4 5">CMW 5346</strain>
    </source>
</reference>
<evidence type="ECO:0000256" key="1">
    <source>
        <dbReference type="ARBA" id="ARBA00004651"/>
    </source>
</evidence>
<sequence length="642" mass="73355">MVCYECRSRLLSGPALRAFPSLDHLRGYSHNRSIPNRRQTIHAVREAFSASAKNFVIEFGDDAAHVAYNLTEDHIKELLDLENNVRLPSHPVRWINIWNPSDQKGIVEAIGSRYHFSKRLTMSIWAWDRVKKKILDEKQAARKQQKNDLRQNSHHLHHHHSPSGTGLRYRFWSKIRPKSPALARSIADPEDGIVVDPIASKIPGVAGGGQFDGSHGSMPVDDGPDGQQQAAPIDAMIKNNIPAFRIMQESLHYTTIDQEQHFVCIGANWLHQRLKGQTQPNMSLVPPKHWSWFVVCDDHTIISFHEEAYYEKAPKSVDKQKWEEEELGHMRSNTLKVFRQLSKVGIKEDQHKFSQLTSVRQTGGGRRLGDNKAQSVDVTSNLFYYLFEDYTAAFDILNSSKAVLDEISGVILGTAVWKNREDTSNVVPRLYKLNKEMRQLQHLFSNYKTLIDRLLSSNANGFDVTGSSFYFNDERDINSLNANSDSRLLSTKAVNRFKRLQIQLQSLMLDAIKDCLDEKESLQSTYFHLITQKDSHSTERLTRSATLLAKLSVFFLPISFMTSYFSIQIPDLIDGYTAWTYWGAFAVIASVSFLSLFFFSKVLMFLSERLDHWADGATQWTSERAGLKKRKALRAMEAEEDS</sequence>
<keyword evidence="3" id="KW-1133">Transmembrane helix</keyword>
<dbReference type="InterPro" id="IPR002523">
    <property type="entry name" value="MgTranspt_CorA/ZnTranspt_ZntB"/>
</dbReference>
<feature type="transmembrane region" description="Helical" evidence="3">
    <location>
        <begin position="547"/>
        <end position="567"/>
    </location>
</feature>
<evidence type="ECO:0008006" key="6">
    <source>
        <dbReference type="Google" id="ProtNLM"/>
    </source>
</evidence>
<organism evidence="4 5">
    <name type="scientific">Sporothrix stenoceras</name>
    <dbReference type="NCBI Taxonomy" id="5173"/>
    <lineage>
        <taxon>Eukaryota</taxon>
        <taxon>Fungi</taxon>
        <taxon>Dikarya</taxon>
        <taxon>Ascomycota</taxon>
        <taxon>Pezizomycotina</taxon>
        <taxon>Sordariomycetes</taxon>
        <taxon>Sordariomycetidae</taxon>
        <taxon>Ophiostomatales</taxon>
        <taxon>Ophiostomataceae</taxon>
        <taxon>Sporothrix</taxon>
    </lineage>
</organism>
<feature type="compositionally biased region" description="Basic residues" evidence="2">
    <location>
        <begin position="152"/>
        <end position="161"/>
    </location>
</feature>
<gene>
    <name evidence="4" type="ORF">Sste5346_000064</name>
</gene>
<feature type="compositionally biased region" description="Basic and acidic residues" evidence="2">
    <location>
        <begin position="141"/>
        <end position="151"/>
    </location>
</feature>
<keyword evidence="5" id="KW-1185">Reference proteome</keyword>
<evidence type="ECO:0000256" key="3">
    <source>
        <dbReference type="SAM" id="Phobius"/>
    </source>
</evidence>
<dbReference type="Proteomes" id="UP001583186">
    <property type="component" value="Unassembled WGS sequence"/>
</dbReference>
<dbReference type="Pfam" id="PF01544">
    <property type="entry name" value="CorA"/>
    <property type="match status" value="1"/>
</dbReference>
<comment type="caution">
    <text evidence="4">The sequence shown here is derived from an EMBL/GenBank/DDBJ whole genome shotgun (WGS) entry which is preliminary data.</text>
</comment>
<evidence type="ECO:0000313" key="4">
    <source>
        <dbReference type="EMBL" id="KAL1903438.1"/>
    </source>
</evidence>
<dbReference type="EMBL" id="JAWCUI010000001">
    <property type="protein sequence ID" value="KAL1903438.1"/>
    <property type="molecule type" value="Genomic_DNA"/>
</dbReference>